<accession>A0A918U632</accession>
<reference evidence="1" key="1">
    <citation type="journal article" date="2014" name="Int. J. Syst. Evol. Microbiol.">
        <title>Complete genome sequence of Corynebacterium casei LMG S-19264T (=DSM 44701T), isolated from a smear-ripened cheese.</title>
        <authorList>
            <consortium name="US DOE Joint Genome Institute (JGI-PGF)"/>
            <person name="Walter F."/>
            <person name="Albersmeier A."/>
            <person name="Kalinowski J."/>
            <person name="Ruckert C."/>
        </authorList>
    </citation>
    <scope>NUCLEOTIDE SEQUENCE</scope>
    <source>
        <strain evidence="1">JCM 4956</strain>
    </source>
</reference>
<evidence type="ECO:0000313" key="1">
    <source>
        <dbReference type="EMBL" id="GGX97762.1"/>
    </source>
</evidence>
<sequence>MELHLEPAVRDALDDLADALDRSPEDVVREAVYRYLREERARVGAVAGRLAEEHAELLRRLGE</sequence>
<organism evidence="1 2">
    <name type="scientific">Streptomyces fructofermentans</name>
    <dbReference type="NCBI Taxonomy" id="152141"/>
    <lineage>
        <taxon>Bacteria</taxon>
        <taxon>Bacillati</taxon>
        <taxon>Actinomycetota</taxon>
        <taxon>Actinomycetes</taxon>
        <taxon>Kitasatosporales</taxon>
        <taxon>Streptomycetaceae</taxon>
        <taxon>Streptomyces</taxon>
    </lineage>
</organism>
<dbReference type="SUPFAM" id="SSF47598">
    <property type="entry name" value="Ribbon-helix-helix"/>
    <property type="match status" value="1"/>
</dbReference>
<evidence type="ECO:0000313" key="2">
    <source>
        <dbReference type="Proteomes" id="UP000645555"/>
    </source>
</evidence>
<gene>
    <name evidence="1" type="ORF">GCM10010515_75170</name>
</gene>
<dbReference type="AlphaFoldDB" id="A0A918U632"/>
<dbReference type="Proteomes" id="UP000645555">
    <property type="component" value="Unassembled WGS sequence"/>
</dbReference>
<dbReference type="EMBL" id="BMWD01000050">
    <property type="protein sequence ID" value="GGX97762.1"/>
    <property type="molecule type" value="Genomic_DNA"/>
</dbReference>
<name>A0A918U632_9ACTN</name>
<dbReference type="InterPro" id="IPR010985">
    <property type="entry name" value="Ribbon_hlx_hlx"/>
</dbReference>
<comment type="caution">
    <text evidence="1">The sequence shown here is derived from an EMBL/GenBank/DDBJ whole genome shotgun (WGS) entry which is preliminary data.</text>
</comment>
<reference evidence="1" key="2">
    <citation type="submission" date="2020-09" db="EMBL/GenBank/DDBJ databases">
        <authorList>
            <person name="Sun Q."/>
            <person name="Ohkuma M."/>
        </authorList>
    </citation>
    <scope>NUCLEOTIDE SEQUENCE</scope>
    <source>
        <strain evidence="1">JCM 4956</strain>
    </source>
</reference>
<dbReference type="RefSeq" id="WP_190040137.1">
    <property type="nucleotide sequence ID" value="NZ_BMWD01000050.1"/>
</dbReference>
<evidence type="ECO:0008006" key="3">
    <source>
        <dbReference type="Google" id="ProtNLM"/>
    </source>
</evidence>
<protein>
    <recommendedName>
        <fullName evidence="3">Ribbon-helix-helix protein CopG domain-containing protein</fullName>
    </recommendedName>
</protein>
<keyword evidence="2" id="KW-1185">Reference proteome</keyword>
<dbReference type="GO" id="GO:0006355">
    <property type="term" value="P:regulation of DNA-templated transcription"/>
    <property type="evidence" value="ECO:0007669"/>
    <property type="project" value="InterPro"/>
</dbReference>
<proteinExistence type="predicted"/>